<protein>
    <submittedName>
        <fullName evidence="1">Uncharacterized protein</fullName>
    </submittedName>
</protein>
<reference evidence="1" key="1">
    <citation type="submission" date="2024-09" db="EMBL/GenBank/DDBJ databases">
        <title>Black Yeasts Isolated from many extreme environments.</title>
        <authorList>
            <person name="Coleine C."/>
            <person name="Stajich J.E."/>
            <person name="Selbmann L."/>
        </authorList>
    </citation>
    <scope>NUCLEOTIDE SEQUENCE</scope>
    <source>
        <strain evidence="1">CCFEE 5737</strain>
    </source>
</reference>
<dbReference type="Proteomes" id="UP001186974">
    <property type="component" value="Unassembled WGS sequence"/>
</dbReference>
<proteinExistence type="predicted"/>
<accession>A0ACC3DR15</accession>
<name>A0ACC3DR15_9PEZI</name>
<sequence>AYLKADGRADFAEALRGGQTTFHGPGQLVAYPILDLKQHGLTPRCYVALLEKTLIATCADYGIKAMTTENTGVWVDDEHKIAAIGVHLRRNVSSHGVGLNVGTDLWWFNRIVACGLEGKSTTSFEDQGLKGKGVEEVGDVFVKRLAEGLESVNGVGRIRDEDIRG</sequence>
<feature type="non-terminal residue" evidence="1">
    <location>
        <position position="1"/>
    </location>
</feature>
<evidence type="ECO:0000313" key="1">
    <source>
        <dbReference type="EMBL" id="KAK3079096.1"/>
    </source>
</evidence>
<evidence type="ECO:0000313" key="2">
    <source>
        <dbReference type="Proteomes" id="UP001186974"/>
    </source>
</evidence>
<gene>
    <name evidence="1" type="ORF">LTS18_005749</name>
</gene>
<comment type="caution">
    <text evidence="1">The sequence shown here is derived from an EMBL/GenBank/DDBJ whole genome shotgun (WGS) entry which is preliminary data.</text>
</comment>
<organism evidence="1 2">
    <name type="scientific">Coniosporium uncinatum</name>
    <dbReference type="NCBI Taxonomy" id="93489"/>
    <lineage>
        <taxon>Eukaryota</taxon>
        <taxon>Fungi</taxon>
        <taxon>Dikarya</taxon>
        <taxon>Ascomycota</taxon>
        <taxon>Pezizomycotina</taxon>
        <taxon>Dothideomycetes</taxon>
        <taxon>Dothideomycetes incertae sedis</taxon>
        <taxon>Coniosporium</taxon>
    </lineage>
</organism>
<keyword evidence="2" id="KW-1185">Reference proteome</keyword>
<dbReference type="EMBL" id="JAWDJW010001378">
    <property type="protein sequence ID" value="KAK3079096.1"/>
    <property type="molecule type" value="Genomic_DNA"/>
</dbReference>